<reference evidence="8 9" key="1">
    <citation type="journal article" date="2010" name="Science">
        <title>Genomic comparison of the ants Camponotus floridanus and Harpegnathos saltator.</title>
        <authorList>
            <person name="Bonasio R."/>
            <person name="Zhang G."/>
            <person name="Ye C."/>
            <person name="Mutti N.S."/>
            <person name="Fang X."/>
            <person name="Qin N."/>
            <person name="Donahue G."/>
            <person name="Yang P."/>
            <person name="Li Q."/>
            <person name="Li C."/>
            <person name="Zhang P."/>
            <person name="Huang Z."/>
            <person name="Berger S.L."/>
            <person name="Reinberg D."/>
            <person name="Wang J."/>
            <person name="Liebig J."/>
        </authorList>
    </citation>
    <scope>NUCLEOTIDE SEQUENCE [LARGE SCALE GENOMIC DNA]</scope>
    <source>
        <strain evidence="9">C129</strain>
    </source>
</reference>
<dbReference type="InterPro" id="IPR019819">
    <property type="entry name" value="Carboxylesterase_B_CS"/>
</dbReference>
<name>E2AI90_CAMFO</name>
<evidence type="ECO:0000256" key="3">
    <source>
        <dbReference type="ARBA" id="ARBA00022801"/>
    </source>
</evidence>
<evidence type="ECO:0000256" key="2">
    <source>
        <dbReference type="ARBA" id="ARBA00022487"/>
    </source>
</evidence>
<dbReference type="PROSITE" id="PS00941">
    <property type="entry name" value="CARBOXYLESTERASE_B_2"/>
    <property type="match status" value="1"/>
</dbReference>
<evidence type="ECO:0000256" key="6">
    <source>
        <dbReference type="RuleBase" id="RU361235"/>
    </source>
</evidence>
<comment type="similarity">
    <text evidence="1 6">Belongs to the type-B carboxylesterase/lipase family.</text>
</comment>
<dbReference type="OMA" id="TIKMSAN"/>
<dbReference type="Proteomes" id="UP000000311">
    <property type="component" value="Unassembled WGS sequence"/>
</dbReference>
<dbReference type="InterPro" id="IPR002018">
    <property type="entry name" value="CarbesteraseB"/>
</dbReference>
<keyword evidence="6" id="KW-0732">Signal</keyword>
<dbReference type="EMBL" id="GL439688">
    <property type="protein sequence ID" value="EFN66849.1"/>
    <property type="molecule type" value="Genomic_DNA"/>
</dbReference>
<dbReference type="AlphaFoldDB" id="E2AI90"/>
<dbReference type="InterPro" id="IPR019826">
    <property type="entry name" value="Carboxylesterase_B_AS"/>
</dbReference>
<protein>
    <recommendedName>
        <fullName evidence="6">Carboxylic ester hydrolase</fullName>
        <ecNumber evidence="6">3.1.1.-</ecNumber>
    </recommendedName>
</protein>
<organism evidence="9">
    <name type="scientific">Camponotus floridanus</name>
    <name type="common">Florida carpenter ant</name>
    <dbReference type="NCBI Taxonomy" id="104421"/>
    <lineage>
        <taxon>Eukaryota</taxon>
        <taxon>Metazoa</taxon>
        <taxon>Ecdysozoa</taxon>
        <taxon>Arthropoda</taxon>
        <taxon>Hexapoda</taxon>
        <taxon>Insecta</taxon>
        <taxon>Pterygota</taxon>
        <taxon>Neoptera</taxon>
        <taxon>Endopterygota</taxon>
        <taxon>Hymenoptera</taxon>
        <taxon>Apocrita</taxon>
        <taxon>Aculeata</taxon>
        <taxon>Formicoidea</taxon>
        <taxon>Formicidae</taxon>
        <taxon>Formicinae</taxon>
        <taxon>Camponotus</taxon>
    </lineage>
</organism>
<evidence type="ECO:0000256" key="1">
    <source>
        <dbReference type="ARBA" id="ARBA00005964"/>
    </source>
</evidence>
<keyword evidence="9" id="KW-1185">Reference proteome</keyword>
<dbReference type="InterPro" id="IPR029058">
    <property type="entry name" value="AB_hydrolase_fold"/>
</dbReference>
<evidence type="ECO:0000313" key="9">
    <source>
        <dbReference type="Proteomes" id="UP000000311"/>
    </source>
</evidence>
<keyword evidence="2" id="KW-0719">Serine esterase</keyword>
<dbReference type="PANTHER" id="PTHR43142:SF1">
    <property type="entry name" value="CARBOXYLIC ESTER HYDROLASE"/>
    <property type="match status" value="1"/>
</dbReference>
<feature type="signal peptide" evidence="6">
    <location>
        <begin position="1"/>
        <end position="32"/>
    </location>
</feature>
<keyword evidence="3 6" id="KW-0378">Hydrolase</keyword>
<dbReference type="EC" id="3.1.1.-" evidence="6"/>
<evidence type="ECO:0000259" key="7">
    <source>
        <dbReference type="Pfam" id="PF00135"/>
    </source>
</evidence>
<feature type="chain" id="PRO_5005127686" description="Carboxylic ester hydrolase" evidence="6">
    <location>
        <begin position="33"/>
        <end position="519"/>
    </location>
</feature>
<accession>E2AI90</accession>
<feature type="domain" description="Carboxylesterase type B" evidence="7">
    <location>
        <begin position="37"/>
        <end position="519"/>
    </location>
</feature>
<dbReference type="Gene3D" id="3.40.50.1820">
    <property type="entry name" value="alpha/beta hydrolase"/>
    <property type="match status" value="1"/>
</dbReference>
<gene>
    <name evidence="8" type="ORF">EAG_07441</name>
</gene>
<dbReference type="Pfam" id="PF00135">
    <property type="entry name" value="COesterase"/>
    <property type="match status" value="1"/>
</dbReference>
<evidence type="ECO:0000256" key="5">
    <source>
        <dbReference type="ARBA" id="ARBA00023180"/>
    </source>
</evidence>
<keyword evidence="4" id="KW-1015">Disulfide bond</keyword>
<sequence>MISAKNSTILNTMFIRLLIVLLCLNLTILANSEEIAPKVKTLSGALKGYYKISQYGRKYEAYEGIPYALPPIGELRFKPPRPITPWISELPATKFGSPCIQYVQFSSDSADKVEGAEDCLYLNIYVPVRNKTENKTFMPVLFWIQGGAFQFDSGMNYGATYLMDSDVILVTINYRLGPMGFLSTEDEVVPGNMGLKDQNMALRWVFQNIESFGGDPNGITLFGQSAGSASVHYHYLSPMSAGLFRGGISYSGTAFDCWAQTENSLEKTKKLSALMGCPTTNSRDMIDCLRHRPARDIVQCQYSTNEFMYFLYNLVTPFGPVVEKVDSDTPFIDKTPVEIVNNGDVQDLPWVTSVVSQDGLYPVAEFIADNETLKQLNNNWDHLAPRCLDFHDTIPKEKYVEISRIIKKHYFGTKPIDQTTTSQLIQMTSDRFFYVDSEKAALMQAKVNKSPVRYSYFSYRGNHSLSEYYSGTTNNYGVCHGDDITYILDTPWVDPTTTQRDRDMQKVLIDNCVSFATNG</sequence>
<dbReference type="InParanoid" id="E2AI90"/>
<dbReference type="PROSITE" id="PS00122">
    <property type="entry name" value="CARBOXYLESTERASE_B_1"/>
    <property type="match status" value="1"/>
</dbReference>
<dbReference type="STRING" id="104421.E2AI90"/>
<evidence type="ECO:0000256" key="4">
    <source>
        <dbReference type="ARBA" id="ARBA00023157"/>
    </source>
</evidence>
<dbReference type="OrthoDB" id="6846267at2759"/>
<dbReference type="ESTHER" id="9hyme-e2ai90">
    <property type="family name" value="Carb_B_Arthropoda"/>
</dbReference>
<proteinExistence type="inferred from homology"/>
<dbReference type="PANTHER" id="PTHR43142">
    <property type="entry name" value="CARBOXYLIC ESTER HYDROLASE"/>
    <property type="match status" value="1"/>
</dbReference>
<keyword evidence="5" id="KW-0325">Glycoprotein</keyword>
<dbReference type="SUPFAM" id="SSF53474">
    <property type="entry name" value="alpha/beta-Hydrolases"/>
    <property type="match status" value="1"/>
</dbReference>
<dbReference type="GO" id="GO:0052689">
    <property type="term" value="F:carboxylic ester hydrolase activity"/>
    <property type="evidence" value="ECO:0007669"/>
    <property type="project" value="UniProtKB-KW"/>
</dbReference>
<evidence type="ECO:0000313" key="8">
    <source>
        <dbReference type="EMBL" id="EFN66849.1"/>
    </source>
</evidence>